<evidence type="ECO:0000313" key="2">
    <source>
        <dbReference type="Proteomes" id="UP000032233"/>
    </source>
</evidence>
<dbReference type="EMBL" id="AZAC01000014">
    <property type="protein sequence ID" value="KIX13840.1"/>
    <property type="molecule type" value="Genomic_DNA"/>
</dbReference>
<name>A0A0D2JW51_9BACT</name>
<reference evidence="1 2" key="1">
    <citation type="submission" date="2013-11" db="EMBL/GenBank/DDBJ databases">
        <title>Metagenomic analysis of a methanogenic consortium involved in long chain n-alkane degradation.</title>
        <authorList>
            <person name="Davidova I.A."/>
            <person name="Callaghan A.V."/>
            <person name="Wawrik B."/>
            <person name="Pruitt S."/>
            <person name="Marks C."/>
            <person name="Duncan K.E."/>
            <person name="Suflita J.M."/>
        </authorList>
    </citation>
    <scope>NUCLEOTIDE SEQUENCE [LARGE SCALE GENOMIC DNA]</scope>
    <source>
        <strain evidence="1 2">SPR</strain>
    </source>
</reference>
<dbReference type="Proteomes" id="UP000032233">
    <property type="component" value="Unassembled WGS sequence"/>
</dbReference>
<protein>
    <submittedName>
        <fullName evidence="1">Uncharacterized protein</fullName>
    </submittedName>
</protein>
<keyword evidence="2" id="KW-1185">Reference proteome</keyword>
<comment type="caution">
    <text evidence="1">The sequence shown here is derived from an EMBL/GenBank/DDBJ whole genome shotgun (WGS) entry which is preliminary data.</text>
</comment>
<sequence>MAFSRVVIVYERFNFISESAKRPALPQKLLPDPEIRQTRPLGSGG</sequence>
<proteinExistence type="predicted"/>
<dbReference type="InParanoid" id="A0A0D2JW51"/>
<organism evidence="1 2">
    <name type="scientific">Dethiosulfatarculus sandiegensis</name>
    <dbReference type="NCBI Taxonomy" id="1429043"/>
    <lineage>
        <taxon>Bacteria</taxon>
        <taxon>Pseudomonadati</taxon>
        <taxon>Thermodesulfobacteriota</taxon>
        <taxon>Desulfarculia</taxon>
        <taxon>Desulfarculales</taxon>
        <taxon>Desulfarculaceae</taxon>
        <taxon>Dethiosulfatarculus</taxon>
    </lineage>
</organism>
<gene>
    <name evidence="1" type="ORF">X474_11195</name>
</gene>
<dbReference type="AlphaFoldDB" id="A0A0D2JW51"/>
<dbReference type="STRING" id="1429043.X474_11195"/>
<evidence type="ECO:0000313" key="1">
    <source>
        <dbReference type="EMBL" id="KIX13840.1"/>
    </source>
</evidence>
<accession>A0A0D2JW51</accession>